<dbReference type="InterPro" id="IPR043128">
    <property type="entry name" value="Rev_trsase/Diguanyl_cyclase"/>
</dbReference>
<dbReference type="SUPFAM" id="SSF55073">
    <property type="entry name" value="Nucleotide cyclase"/>
    <property type="match status" value="1"/>
</dbReference>
<dbReference type="PANTHER" id="PTHR46663:SF4">
    <property type="entry name" value="DIGUANYLATE CYCLASE DGCT-RELATED"/>
    <property type="match status" value="1"/>
</dbReference>
<proteinExistence type="predicted"/>
<evidence type="ECO:0000313" key="2">
    <source>
        <dbReference type="EMBL" id="MBU2668402.1"/>
    </source>
</evidence>
<reference evidence="2 3" key="1">
    <citation type="submission" date="2021-06" db="EMBL/GenBank/DDBJ databases">
        <title>Actinoplanes lichenicola sp. nov., and Actinoplanes ovalisporus sp. nov., isolated from lichen in Thailand.</title>
        <authorList>
            <person name="Saeng-In P."/>
            <person name="Kanchanasin P."/>
            <person name="Yuki M."/>
            <person name="Kudo T."/>
            <person name="Ohkuma M."/>
            <person name="Phongsopitanun W."/>
            <person name="Tanasupawat S."/>
        </authorList>
    </citation>
    <scope>NUCLEOTIDE SEQUENCE [LARGE SCALE GENOMIC DNA]</scope>
    <source>
        <strain evidence="2 3">NBRC 110975</strain>
    </source>
</reference>
<dbReference type="PANTHER" id="PTHR46663">
    <property type="entry name" value="DIGUANYLATE CYCLASE DGCT-RELATED"/>
    <property type="match status" value="1"/>
</dbReference>
<accession>A0ABS5YY81</accession>
<protein>
    <submittedName>
        <fullName evidence="2">GGDEF domain-containing protein</fullName>
    </submittedName>
</protein>
<dbReference type="RefSeq" id="WP_215792661.1">
    <property type="nucleotide sequence ID" value="NZ_JAHKKG010000011.1"/>
</dbReference>
<gene>
    <name evidence="2" type="ORF">KOI35_33305</name>
</gene>
<dbReference type="PROSITE" id="PS50887">
    <property type="entry name" value="GGDEF"/>
    <property type="match status" value="1"/>
</dbReference>
<organism evidence="2 3">
    <name type="scientific">Paractinoplanes bogorensis</name>
    <dbReference type="NCBI Taxonomy" id="1610840"/>
    <lineage>
        <taxon>Bacteria</taxon>
        <taxon>Bacillati</taxon>
        <taxon>Actinomycetota</taxon>
        <taxon>Actinomycetes</taxon>
        <taxon>Micromonosporales</taxon>
        <taxon>Micromonosporaceae</taxon>
        <taxon>Paractinoplanes</taxon>
    </lineage>
</organism>
<dbReference type="NCBIfam" id="TIGR00254">
    <property type="entry name" value="GGDEF"/>
    <property type="match status" value="1"/>
</dbReference>
<feature type="domain" description="GGDEF" evidence="1">
    <location>
        <begin position="80"/>
        <end position="213"/>
    </location>
</feature>
<name>A0ABS5YY81_9ACTN</name>
<dbReference type="CDD" id="cd01949">
    <property type="entry name" value="GGDEF"/>
    <property type="match status" value="1"/>
</dbReference>
<dbReference type="InterPro" id="IPR052163">
    <property type="entry name" value="DGC-Regulatory_Protein"/>
</dbReference>
<comment type="caution">
    <text evidence="2">The sequence shown here is derived from an EMBL/GenBank/DDBJ whole genome shotgun (WGS) entry which is preliminary data.</text>
</comment>
<evidence type="ECO:0000313" key="3">
    <source>
        <dbReference type="Proteomes" id="UP001519654"/>
    </source>
</evidence>
<dbReference type="Pfam" id="PF00990">
    <property type="entry name" value="GGDEF"/>
    <property type="match status" value="1"/>
</dbReference>
<keyword evidence="3" id="KW-1185">Reference proteome</keyword>
<sequence>MAVGYLLLTIAAVREKDAFPWDGLVLGGIGITTLVVLRQALAQTEITEAAETDALTGLANRARLHDELARSLRRAARGGQSLAVLLLDLNGFKQVNDTLGHQAGDDLLIAVAHAMRRTVRHDDLVGRLGGDEFAVIVRSVSDEAGALAVAQRLDEAIAGPFVIGNRPVSASASIGVAVSEPGSLDLDELLHRADLAMYARKRDGRAADEGCPTCGCNKPAHSTY</sequence>
<dbReference type="EMBL" id="JAHKKG010000011">
    <property type="protein sequence ID" value="MBU2668402.1"/>
    <property type="molecule type" value="Genomic_DNA"/>
</dbReference>
<dbReference type="Proteomes" id="UP001519654">
    <property type="component" value="Unassembled WGS sequence"/>
</dbReference>
<dbReference type="InterPro" id="IPR000160">
    <property type="entry name" value="GGDEF_dom"/>
</dbReference>
<dbReference type="InterPro" id="IPR029787">
    <property type="entry name" value="Nucleotide_cyclase"/>
</dbReference>
<dbReference type="SMART" id="SM00267">
    <property type="entry name" value="GGDEF"/>
    <property type="match status" value="1"/>
</dbReference>
<evidence type="ECO:0000259" key="1">
    <source>
        <dbReference type="PROSITE" id="PS50887"/>
    </source>
</evidence>
<dbReference type="Gene3D" id="3.30.70.270">
    <property type="match status" value="1"/>
</dbReference>